<dbReference type="Pfam" id="PF01614">
    <property type="entry name" value="IclR_C"/>
    <property type="match status" value="1"/>
</dbReference>
<dbReference type="PROSITE" id="PS51077">
    <property type="entry name" value="HTH_ICLR"/>
    <property type="match status" value="1"/>
</dbReference>
<dbReference type="SUPFAM" id="SSF55781">
    <property type="entry name" value="GAF domain-like"/>
    <property type="match status" value="1"/>
</dbReference>
<evidence type="ECO:0000256" key="2">
    <source>
        <dbReference type="ARBA" id="ARBA00023125"/>
    </source>
</evidence>
<dbReference type="Gene3D" id="1.10.10.10">
    <property type="entry name" value="Winged helix-like DNA-binding domain superfamily/Winged helix DNA-binding domain"/>
    <property type="match status" value="1"/>
</dbReference>
<organism evidence="6 7">
    <name type="scientific">Brachybacterium sacelli</name>
    <dbReference type="NCBI Taxonomy" id="173364"/>
    <lineage>
        <taxon>Bacteria</taxon>
        <taxon>Bacillati</taxon>
        <taxon>Actinomycetota</taxon>
        <taxon>Actinomycetes</taxon>
        <taxon>Micrococcales</taxon>
        <taxon>Dermabacteraceae</taxon>
        <taxon>Brachybacterium</taxon>
    </lineage>
</organism>
<reference evidence="6 7" key="1">
    <citation type="submission" date="2021-03" db="EMBL/GenBank/DDBJ databases">
        <title>Sequencing the genomes of 1000 actinobacteria strains.</title>
        <authorList>
            <person name="Klenk H.-P."/>
        </authorList>
    </citation>
    <scope>NUCLEOTIDE SEQUENCE [LARGE SCALE GENOMIC DNA]</scope>
    <source>
        <strain evidence="6 7">DSM 14566</strain>
    </source>
</reference>
<evidence type="ECO:0000256" key="1">
    <source>
        <dbReference type="ARBA" id="ARBA00023015"/>
    </source>
</evidence>
<keyword evidence="1" id="KW-0805">Transcription regulation</keyword>
<evidence type="ECO:0000256" key="3">
    <source>
        <dbReference type="ARBA" id="ARBA00023163"/>
    </source>
</evidence>
<dbReference type="EMBL" id="JAGIOD010000001">
    <property type="protein sequence ID" value="MBP2380963.1"/>
    <property type="molecule type" value="Genomic_DNA"/>
</dbReference>
<name>A0ABS4WYA6_9MICO</name>
<protein>
    <submittedName>
        <fullName evidence="6">DNA-binding IclR family transcriptional regulator</fullName>
    </submittedName>
</protein>
<dbReference type="InterPro" id="IPR036388">
    <property type="entry name" value="WH-like_DNA-bd_sf"/>
</dbReference>
<sequence>MTTTPETAASPVGSVDKALALLEILAEAGPDGLTLREITASSGLNKASVHRLLRALIHRGFAEQVQPDQRYRLGSAVPVLAGRFERGENLPVLFAPALAAISHRTQELVHLGRLDGPHVLYLDKVEPERTLRVWSSIGKRAPAARTAMGRALLAADGVRGQALDAYARATAAETAEVGQVIALEHLAEVVDRTAARGWSMEIEENETGIACVGVALVRPGGRSVSVSVTGPIERMDERRRAGIGDLLREELSRLAPAGFEVAPTA</sequence>
<evidence type="ECO:0000259" key="4">
    <source>
        <dbReference type="PROSITE" id="PS51077"/>
    </source>
</evidence>
<comment type="caution">
    <text evidence="6">The sequence shown here is derived from an EMBL/GenBank/DDBJ whole genome shotgun (WGS) entry which is preliminary data.</text>
</comment>
<evidence type="ECO:0000313" key="7">
    <source>
        <dbReference type="Proteomes" id="UP001519290"/>
    </source>
</evidence>
<feature type="domain" description="IclR-ED" evidence="5">
    <location>
        <begin position="76"/>
        <end position="265"/>
    </location>
</feature>
<dbReference type="SUPFAM" id="SSF46785">
    <property type="entry name" value="Winged helix' DNA-binding domain"/>
    <property type="match status" value="1"/>
</dbReference>
<keyword evidence="3" id="KW-0804">Transcription</keyword>
<dbReference type="InterPro" id="IPR014757">
    <property type="entry name" value="Tscrpt_reg_IclR_C"/>
</dbReference>
<gene>
    <name evidence="6" type="ORF">JOF43_000920</name>
</gene>
<dbReference type="PANTHER" id="PTHR30136">
    <property type="entry name" value="HELIX-TURN-HELIX TRANSCRIPTIONAL REGULATOR, ICLR FAMILY"/>
    <property type="match status" value="1"/>
</dbReference>
<dbReference type="Pfam" id="PF09339">
    <property type="entry name" value="HTH_IclR"/>
    <property type="match status" value="1"/>
</dbReference>
<dbReference type="GO" id="GO:0003677">
    <property type="term" value="F:DNA binding"/>
    <property type="evidence" value="ECO:0007669"/>
    <property type="project" value="UniProtKB-KW"/>
</dbReference>
<dbReference type="PROSITE" id="PS51078">
    <property type="entry name" value="ICLR_ED"/>
    <property type="match status" value="1"/>
</dbReference>
<keyword evidence="2 6" id="KW-0238">DNA-binding</keyword>
<dbReference type="Proteomes" id="UP001519290">
    <property type="component" value="Unassembled WGS sequence"/>
</dbReference>
<dbReference type="RefSeq" id="WP_245354012.1">
    <property type="nucleotide sequence ID" value="NZ_BAAAJW010000004.1"/>
</dbReference>
<evidence type="ECO:0000259" key="5">
    <source>
        <dbReference type="PROSITE" id="PS51078"/>
    </source>
</evidence>
<feature type="domain" description="HTH iclR-type" evidence="4">
    <location>
        <begin position="12"/>
        <end position="75"/>
    </location>
</feature>
<dbReference type="PANTHER" id="PTHR30136:SF35">
    <property type="entry name" value="HTH-TYPE TRANSCRIPTIONAL REGULATOR RV1719"/>
    <property type="match status" value="1"/>
</dbReference>
<dbReference type="InterPro" id="IPR005471">
    <property type="entry name" value="Tscrpt_reg_IclR_N"/>
</dbReference>
<dbReference type="InterPro" id="IPR050707">
    <property type="entry name" value="HTH_MetabolicPath_Reg"/>
</dbReference>
<dbReference type="InterPro" id="IPR036390">
    <property type="entry name" value="WH_DNA-bd_sf"/>
</dbReference>
<keyword evidence="7" id="KW-1185">Reference proteome</keyword>
<evidence type="ECO:0000313" key="6">
    <source>
        <dbReference type="EMBL" id="MBP2380963.1"/>
    </source>
</evidence>
<dbReference type="Gene3D" id="3.30.450.40">
    <property type="match status" value="1"/>
</dbReference>
<proteinExistence type="predicted"/>
<dbReference type="SMART" id="SM00346">
    <property type="entry name" value="HTH_ICLR"/>
    <property type="match status" value="1"/>
</dbReference>
<accession>A0ABS4WYA6</accession>
<dbReference type="InterPro" id="IPR029016">
    <property type="entry name" value="GAF-like_dom_sf"/>
</dbReference>